<evidence type="ECO:0000256" key="2">
    <source>
        <dbReference type="ARBA" id="ARBA00007317"/>
    </source>
</evidence>
<dbReference type="GO" id="GO:0016407">
    <property type="term" value="F:acetyltransferase activity"/>
    <property type="evidence" value="ECO:0007669"/>
    <property type="project" value="TreeGrafter"/>
</dbReference>
<dbReference type="InterPro" id="IPR011053">
    <property type="entry name" value="Single_hybrid_motif"/>
</dbReference>
<dbReference type="Gene3D" id="2.40.50.100">
    <property type="match status" value="1"/>
</dbReference>
<dbReference type="PANTHER" id="PTHR43178">
    <property type="entry name" value="DIHYDROLIPOAMIDE ACETYLTRANSFERASE COMPONENT OF PYRUVATE DEHYDROGENASE COMPLEX"/>
    <property type="match status" value="1"/>
</dbReference>
<gene>
    <name evidence="10" type="ORF">CFX1CAM_2220</name>
</gene>
<evidence type="ECO:0000256" key="6">
    <source>
        <dbReference type="RuleBase" id="RU003423"/>
    </source>
</evidence>
<evidence type="ECO:0000313" key="11">
    <source>
        <dbReference type="Proteomes" id="UP000195514"/>
    </source>
</evidence>
<comment type="cofactor">
    <cofactor evidence="1 6">
        <name>(R)-lipoate</name>
        <dbReference type="ChEBI" id="CHEBI:83088"/>
    </cofactor>
</comment>
<sequence>MPIPFIMPKMDMDQETVVINEWLKKEGDMVEKGEPVVIIETDKITSEVEAPASGRLAGVLYADNEEVPVTQVIAYILEKDETEADIPDLPHKKQETFDQHPPQETLDIEPEKKHKPATPVAKRMADAEKVDLSKVPSTGEKITKEDVLSYIESLDKVAPRVQVPATPAARRIAQEQKVSLSEIIGTGPSGRVQAADVGTFIIESSEKTQPSVSLVETLPLSRIRKRIADKMTESYQNAPHIYLTVEVDMHEAEESRKRINQLANEIPVSLTSYLIRVVAWALKRHPFLNAGFEDGHIKLWDQVNIGIATAIDEGLIVPVIHNADQKTIREISKDLAYLTTQAKAGVLTMEEVRDGTFTISNLGMFGIQSFTAIINPPQTAILAVGSIKRKPIVIDKEDTIKVRPMMMMTLGADHRVVDGAVAANFLTDLVKALETPELLLM</sequence>
<dbReference type="PROSITE" id="PS51826">
    <property type="entry name" value="PSBD"/>
    <property type="match status" value="2"/>
</dbReference>
<dbReference type="InterPro" id="IPR000089">
    <property type="entry name" value="Biotin_lipoyl"/>
</dbReference>
<dbReference type="InterPro" id="IPR004167">
    <property type="entry name" value="PSBD"/>
</dbReference>
<dbReference type="GO" id="GO:0005737">
    <property type="term" value="C:cytoplasm"/>
    <property type="evidence" value="ECO:0007669"/>
    <property type="project" value="TreeGrafter"/>
</dbReference>
<dbReference type="EC" id="2.3.1.-" evidence="6"/>
<dbReference type="EMBL" id="LT859958">
    <property type="protein sequence ID" value="SMX55285.1"/>
    <property type="molecule type" value="Genomic_DNA"/>
</dbReference>
<dbReference type="RefSeq" id="WP_087863104.1">
    <property type="nucleotide sequence ID" value="NZ_LT859958.1"/>
</dbReference>
<evidence type="ECO:0000256" key="1">
    <source>
        <dbReference type="ARBA" id="ARBA00001938"/>
    </source>
</evidence>
<evidence type="ECO:0000313" key="10">
    <source>
        <dbReference type="EMBL" id="SMX55285.1"/>
    </source>
</evidence>
<feature type="domain" description="Lipoyl-binding" evidence="8">
    <location>
        <begin position="2"/>
        <end position="77"/>
    </location>
</feature>
<dbReference type="Proteomes" id="UP000195514">
    <property type="component" value="Chromosome I"/>
</dbReference>
<dbReference type="FunFam" id="3.30.559.10:FF:000007">
    <property type="entry name" value="Dihydrolipoamide acetyltransferase component of pyruvate dehydrogenase complex"/>
    <property type="match status" value="1"/>
</dbReference>
<dbReference type="Gene3D" id="3.30.559.10">
    <property type="entry name" value="Chloramphenicol acetyltransferase-like domain"/>
    <property type="match status" value="1"/>
</dbReference>
<dbReference type="Pfam" id="PF00198">
    <property type="entry name" value="2-oxoacid_dh"/>
    <property type="match status" value="1"/>
</dbReference>
<evidence type="ECO:0000259" key="8">
    <source>
        <dbReference type="PROSITE" id="PS50968"/>
    </source>
</evidence>
<dbReference type="PANTHER" id="PTHR43178:SF5">
    <property type="entry name" value="LIPOAMIDE ACYLTRANSFERASE COMPONENT OF BRANCHED-CHAIN ALPHA-KETO ACID DEHYDROGENASE COMPLEX, MITOCHONDRIAL"/>
    <property type="match status" value="1"/>
</dbReference>
<dbReference type="KEGG" id="abat:CFX1CAM_2220"/>
<feature type="domain" description="Peripheral subunit-binding (PSBD)" evidence="9">
    <location>
        <begin position="116"/>
        <end position="151"/>
    </location>
</feature>
<reference evidence="11" key="1">
    <citation type="submission" date="2017-05" db="EMBL/GenBank/DDBJ databases">
        <authorList>
            <person name="Kirkegaard R."/>
            <person name="Mcilroy J S."/>
        </authorList>
    </citation>
    <scope>NUCLEOTIDE SEQUENCE [LARGE SCALE GENOMIC DNA]</scope>
</reference>
<dbReference type="SUPFAM" id="SSF47005">
    <property type="entry name" value="Peripheral subunit-binding domain of 2-oxo acid dehydrogenase complex"/>
    <property type="match status" value="2"/>
</dbReference>
<dbReference type="InterPro" id="IPR003016">
    <property type="entry name" value="2-oxoA_DH_lipoyl-BS"/>
</dbReference>
<dbReference type="Pfam" id="PF00364">
    <property type="entry name" value="Biotin_lipoyl"/>
    <property type="match status" value="1"/>
</dbReference>
<dbReference type="InterPro" id="IPR050743">
    <property type="entry name" value="2-oxoacid_DH_E2_comp"/>
</dbReference>
<comment type="similarity">
    <text evidence="2 6">Belongs to the 2-oxoacid dehydrogenase family.</text>
</comment>
<dbReference type="InterPro" id="IPR001078">
    <property type="entry name" value="2-oxoacid_DH_actylTfrase"/>
</dbReference>
<dbReference type="Gene3D" id="4.10.320.10">
    <property type="entry name" value="E3-binding domain"/>
    <property type="match status" value="2"/>
</dbReference>
<evidence type="ECO:0000256" key="5">
    <source>
        <dbReference type="ARBA" id="ARBA00023315"/>
    </source>
</evidence>
<evidence type="ECO:0000259" key="9">
    <source>
        <dbReference type="PROSITE" id="PS51826"/>
    </source>
</evidence>
<keyword evidence="5 6" id="KW-0012">Acyltransferase</keyword>
<keyword evidence="11" id="KW-1185">Reference proteome</keyword>
<dbReference type="CDD" id="cd06849">
    <property type="entry name" value="lipoyl_domain"/>
    <property type="match status" value="1"/>
</dbReference>
<evidence type="ECO:0000256" key="3">
    <source>
        <dbReference type="ARBA" id="ARBA00022679"/>
    </source>
</evidence>
<evidence type="ECO:0000256" key="4">
    <source>
        <dbReference type="ARBA" id="ARBA00022823"/>
    </source>
</evidence>
<dbReference type="Pfam" id="PF02817">
    <property type="entry name" value="E3_binding"/>
    <property type="match status" value="2"/>
</dbReference>
<dbReference type="InterPro" id="IPR036625">
    <property type="entry name" value="E3-bd_dom_sf"/>
</dbReference>
<feature type="domain" description="Peripheral subunit-binding (PSBD)" evidence="9">
    <location>
        <begin position="164"/>
        <end position="201"/>
    </location>
</feature>
<dbReference type="SUPFAM" id="SSF52777">
    <property type="entry name" value="CoA-dependent acyltransferases"/>
    <property type="match status" value="1"/>
</dbReference>
<keyword evidence="3 6" id="KW-0808">Transferase</keyword>
<protein>
    <recommendedName>
        <fullName evidence="6">Dihydrolipoamide acetyltransferase component of pyruvate dehydrogenase complex</fullName>
        <ecNumber evidence="6">2.3.1.-</ecNumber>
    </recommendedName>
</protein>
<proteinExistence type="inferred from homology"/>
<dbReference type="GO" id="GO:0031405">
    <property type="term" value="F:lipoic acid binding"/>
    <property type="evidence" value="ECO:0007669"/>
    <property type="project" value="TreeGrafter"/>
</dbReference>
<dbReference type="AlphaFoldDB" id="A0A1Y6K6I8"/>
<accession>A0A1Y6K6I8</accession>
<feature type="region of interest" description="Disordered" evidence="7">
    <location>
        <begin position="91"/>
        <end position="117"/>
    </location>
</feature>
<dbReference type="PROSITE" id="PS50968">
    <property type="entry name" value="BIOTINYL_LIPOYL"/>
    <property type="match status" value="1"/>
</dbReference>
<dbReference type="InterPro" id="IPR023213">
    <property type="entry name" value="CAT-like_dom_sf"/>
</dbReference>
<dbReference type="PROSITE" id="PS00189">
    <property type="entry name" value="LIPOYL"/>
    <property type="match status" value="1"/>
</dbReference>
<dbReference type="SUPFAM" id="SSF51230">
    <property type="entry name" value="Single hybrid motif"/>
    <property type="match status" value="1"/>
</dbReference>
<keyword evidence="4 6" id="KW-0450">Lipoyl</keyword>
<evidence type="ECO:0000256" key="7">
    <source>
        <dbReference type="SAM" id="MobiDB-lite"/>
    </source>
</evidence>
<name>A0A1Y6K6I8_9CHLR</name>
<organism evidence="10 11">
    <name type="scientific">Candidatus Brevifilum fermentans</name>
    <dbReference type="NCBI Taxonomy" id="1986204"/>
    <lineage>
        <taxon>Bacteria</taxon>
        <taxon>Bacillati</taxon>
        <taxon>Chloroflexota</taxon>
        <taxon>Anaerolineae</taxon>
        <taxon>Anaerolineales</taxon>
        <taxon>Anaerolineaceae</taxon>
        <taxon>Candidatus Brevifilum</taxon>
    </lineage>
</organism>
<dbReference type="OrthoDB" id="9805770at2"/>